<dbReference type="InterPro" id="IPR001647">
    <property type="entry name" value="HTH_TetR"/>
</dbReference>
<sequence>MMDIAQKIADKAHDLFIRYGIRSISMDKIAGSLGISKKTVYQFFSSKDDLVTTFVENEITVNIARCESLKAKNSDAILELFFILTYAKDFYKTLYPALMHDLENNHPDAFKKLHEHRQGYLAELMKANMTCGVRNDLYQDDLNFEVITEFLLESLTIILNPDLPHINNQWELLFGYLIRGLLTAKGLALFNHYKHQQEGPLLNGKYFMRSFWDG</sequence>
<dbReference type="PROSITE" id="PS50977">
    <property type="entry name" value="HTH_TETR_2"/>
    <property type="match status" value="1"/>
</dbReference>
<feature type="domain" description="HTH tetR-type" evidence="3">
    <location>
        <begin position="2"/>
        <end position="62"/>
    </location>
</feature>
<dbReference type="Proteomes" id="UP000245678">
    <property type="component" value="Unassembled WGS sequence"/>
</dbReference>
<dbReference type="EMBL" id="QGHA01000002">
    <property type="protein sequence ID" value="PWK79186.1"/>
    <property type="molecule type" value="Genomic_DNA"/>
</dbReference>
<dbReference type="Gene3D" id="1.10.357.10">
    <property type="entry name" value="Tetracycline Repressor, domain 2"/>
    <property type="match status" value="1"/>
</dbReference>
<keyword evidence="5" id="KW-1185">Reference proteome</keyword>
<feature type="DNA-binding region" description="H-T-H motif" evidence="2">
    <location>
        <begin position="25"/>
        <end position="44"/>
    </location>
</feature>
<organism evidence="4 5">
    <name type="scientific">Mucilaginibacter oryzae</name>
    <dbReference type="NCBI Taxonomy" id="468058"/>
    <lineage>
        <taxon>Bacteria</taxon>
        <taxon>Pseudomonadati</taxon>
        <taxon>Bacteroidota</taxon>
        <taxon>Sphingobacteriia</taxon>
        <taxon>Sphingobacteriales</taxon>
        <taxon>Sphingobacteriaceae</taxon>
        <taxon>Mucilaginibacter</taxon>
    </lineage>
</organism>
<reference evidence="4 5" key="1">
    <citation type="submission" date="2018-05" db="EMBL/GenBank/DDBJ databases">
        <title>Genomic Encyclopedia of Archaeal and Bacterial Type Strains, Phase II (KMG-II): from individual species to whole genera.</title>
        <authorList>
            <person name="Goeker M."/>
        </authorList>
    </citation>
    <scope>NUCLEOTIDE SEQUENCE [LARGE SCALE GENOMIC DNA]</scope>
    <source>
        <strain evidence="4 5">DSM 19975</strain>
    </source>
</reference>
<evidence type="ECO:0000256" key="2">
    <source>
        <dbReference type="PROSITE-ProRule" id="PRU00335"/>
    </source>
</evidence>
<dbReference type="SUPFAM" id="SSF46689">
    <property type="entry name" value="Homeodomain-like"/>
    <property type="match status" value="1"/>
</dbReference>
<dbReference type="RefSeq" id="WP_109607395.1">
    <property type="nucleotide sequence ID" value="NZ_QGHA01000002.1"/>
</dbReference>
<name>A0A316HFB5_9SPHI</name>
<dbReference type="AlphaFoldDB" id="A0A316HFB5"/>
<accession>A0A316HFB5</accession>
<evidence type="ECO:0000313" key="4">
    <source>
        <dbReference type="EMBL" id="PWK79186.1"/>
    </source>
</evidence>
<evidence type="ECO:0000259" key="3">
    <source>
        <dbReference type="PROSITE" id="PS50977"/>
    </source>
</evidence>
<evidence type="ECO:0000256" key="1">
    <source>
        <dbReference type="ARBA" id="ARBA00023125"/>
    </source>
</evidence>
<protein>
    <submittedName>
        <fullName evidence="4">TetR family transcriptional regulator</fullName>
    </submittedName>
</protein>
<gene>
    <name evidence="4" type="ORF">LX99_01642</name>
</gene>
<proteinExistence type="predicted"/>
<dbReference type="InterPro" id="IPR009057">
    <property type="entry name" value="Homeodomain-like_sf"/>
</dbReference>
<dbReference type="PRINTS" id="PR00455">
    <property type="entry name" value="HTHTETR"/>
</dbReference>
<dbReference type="Pfam" id="PF00440">
    <property type="entry name" value="TetR_N"/>
    <property type="match status" value="1"/>
</dbReference>
<keyword evidence="1 2" id="KW-0238">DNA-binding</keyword>
<evidence type="ECO:0000313" key="5">
    <source>
        <dbReference type="Proteomes" id="UP000245678"/>
    </source>
</evidence>
<dbReference type="GO" id="GO:0003677">
    <property type="term" value="F:DNA binding"/>
    <property type="evidence" value="ECO:0007669"/>
    <property type="project" value="UniProtKB-UniRule"/>
</dbReference>
<comment type="caution">
    <text evidence="4">The sequence shown here is derived from an EMBL/GenBank/DDBJ whole genome shotgun (WGS) entry which is preliminary data.</text>
</comment>